<organism evidence="9 10">
    <name type="scientific">Nicrophorus vespilloides</name>
    <name type="common">Boreal carrion beetle</name>
    <dbReference type="NCBI Taxonomy" id="110193"/>
    <lineage>
        <taxon>Eukaryota</taxon>
        <taxon>Metazoa</taxon>
        <taxon>Ecdysozoa</taxon>
        <taxon>Arthropoda</taxon>
        <taxon>Hexapoda</taxon>
        <taxon>Insecta</taxon>
        <taxon>Pterygota</taxon>
        <taxon>Neoptera</taxon>
        <taxon>Endopterygota</taxon>
        <taxon>Coleoptera</taxon>
        <taxon>Polyphaga</taxon>
        <taxon>Staphyliniformia</taxon>
        <taxon>Silphidae</taxon>
        <taxon>Nicrophorinae</taxon>
        <taxon>Nicrophorus</taxon>
    </lineage>
</organism>
<feature type="signal peptide" evidence="8">
    <location>
        <begin position="1"/>
        <end position="20"/>
    </location>
</feature>
<dbReference type="PANTHER" id="PTHR13148:SF0">
    <property type="entry name" value="POST-GPI ATTACHMENT TO PROTEINS FACTOR 3"/>
    <property type="match status" value="1"/>
</dbReference>
<comment type="function">
    <text evidence="8">Involved in the lipid remodeling steps of GPI-anchor maturation.</text>
</comment>
<keyword evidence="4 8" id="KW-0812">Transmembrane</keyword>
<dbReference type="GeneID" id="108565209"/>
<feature type="transmembrane region" description="Helical" evidence="8">
    <location>
        <begin position="138"/>
        <end position="156"/>
    </location>
</feature>
<sequence>MKFLFWGWFGVFLLLNSSDASTGDRSTHFRNCMRRCEFERCENGGSDFAAREIQPVHLWLMQWTCTDECKYDCMWRTVDAYNKRNYKTPQFYGKWPFIRIFGVQEPASVLFSLFNFYANLQGILNFRKTVRPDAPMFWFWHFFCIVSLNGWFWSTVFHARDFPNTEFMDYSCAFSMVLMSCYCMIMRFMKDFPRFLKIAVTVFFIAFYANHVTYLKLGKFDYLYNMQVNILVGTFTAIFWFAWAIYNRFRLPYVWKIAAFVSVACVSTLLEVLDYPPLFYILDCHALWHLSTVPLVYLFYSFITDDCVFLRKEQAERLDVEKVKKHN</sequence>
<comment type="similarity">
    <text evidence="2 8">Belongs to the PGAP3 family.</text>
</comment>
<comment type="subcellular location">
    <subcellularLocation>
        <location evidence="1">Endomembrane system</location>
        <topology evidence="1">Multi-pass membrane protein</topology>
    </subcellularLocation>
    <subcellularLocation>
        <location evidence="8">Golgi apparatus membrane</location>
        <topology evidence="8">Multi-pass membrane protein</topology>
    </subcellularLocation>
</comment>
<feature type="transmembrane region" description="Helical" evidence="8">
    <location>
        <begin position="253"/>
        <end position="273"/>
    </location>
</feature>
<dbReference type="Proteomes" id="UP000695000">
    <property type="component" value="Unplaced"/>
</dbReference>
<proteinExistence type="inferred from homology"/>
<dbReference type="PANTHER" id="PTHR13148">
    <property type="entry name" value="PER1-RELATED"/>
    <property type="match status" value="1"/>
</dbReference>
<keyword evidence="7 8" id="KW-0472">Membrane</keyword>
<keyword evidence="9" id="KW-1185">Reference proteome</keyword>
<evidence type="ECO:0000256" key="4">
    <source>
        <dbReference type="ARBA" id="ARBA00022692"/>
    </source>
</evidence>
<gene>
    <name evidence="10" type="primary">LOC108565209</name>
</gene>
<feature type="chain" id="PRO_5044970218" description="Post-GPI attachment to proteins factor 3" evidence="8">
    <location>
        <begin position="21"/>
        <end position="327"/>
    </location>
</feature>
<evidence type="ECO:0000256" key="3">
    <source>
        <dbReference type="ARBA" id="ARBA00022502"/>
    </source>
</evidence>
<feature type="transmembrane region" description="Helical" evidence="8">
    <location>
        <begin position="279"/>
        <end position="303"/>
    </location>
</feature>
<evidence type="ECO:0000256" key="1">
    <source>
        <dbReference type="ARBA" id="ARBA00004127"/>
    </source>
</evidence>
<dbReference type="RefSeq" id="XP_017780018.1">
    <property type="nucleotide sequence ID" value="XM_017924529.1"/>
</dbReference>
<dbReference type="Pfam" id="PF04080">
    <property type="entry name" value="Per1"/>
    <property type="match status" value="1"/>
</dbReference>
<evidence type="ECO:0000256" key="2">
    <source>
        <dbReference type="ARBA" id="ARBA00006387"/>
    </source>
</evidence>
<feature type="transmembrane region" description="Helical" evidence="8">
    <location>
        <begin position="195"/>
        <end position="214"/>
    </location>
</feature>
<evidence type="ECO:0000313" key="10">
    <source>
        <dbReference type="RefSeq" id="XP_017780018.1"/>
    </source>
</evidence>
<feature type="transmembrane region" description="Helical" evidence="8">
    <location>
        <begin position="168"/>
        <end position="188"/>
    </location>
</feature>
<protein>
    <recommendedName>
        <fullName evidence="8">Post-GPI attachment to proteins factor 3</fullName>
    </recommendedName>
</protein>
<name>A0ABM1MZL8_NICVS</name>
<reference evidence="10" key="1">
    <citation type="submission" date="2025-08" db="UniProtKB">
        <authorList>
            <consortium name="RefSeq"/>
        </authorList>
    </citation>
    <scope>IDENTIFICATION</scope>
    <source>
        <tissue evidence="10">Whole Larva</tissue>
    </source>
</reference>
<evidence type="ECO:0000256" key="5">
    <source>
        <dbReference type="ARBA" id="ARBA00022729"/>
    </source>
</evidence>
<feature type="transmembrane region" description="Helical" evidence="8">
    <location>
        <begin position="226"/>
        <end position="246"/>
    </location>
</feature>
<comment type="caution">
    <text evidence="8">Lacks conserved residue(s) required for the propagation of feature annotation.</text>
</comment>
<accession>A0ABM1MZL8</accession>
<evidence type="ECO:0000256" key="7">
    <source>
        <dbReference type="ARBA" id="ARBA00023136"/>
    </source>
</evidence>
<evidence type="ECO:0000313" key="9">
    <source>
        <dbReference type="Proteomes" id="UP000695000"/>
    </source>
</evidence>
<keyword evidence="6 8" id="KW-1133">Transmembrane helix</keyword>
<keyword evidence="5 8" id="KW-0732">Signal</keyword>
<keyword evidence="8" id="KW-0333">Golgi apparatus</keyword>
<evidence type="ECO:0000256" key="8">
    <source>
        <dbReference type="RuleBase" id="RU365066"/>
    </source>
</evidence>
<dbReference type="InterPro" id="IPR007217">
    <property type="entry name" value="Per1-like"/>
</dbReference>
<evidence type="ECO:0000256" key="6">
    <source>
        <dbReference type="ARBA" id="ARBA00022989"/>
    </source>
</evidence>
<keyword evidence="3 8" id="KW-0337">GPI-anchor biosynthesis</keyword>